<keyword evidence="2" id="KW-1185">Reference proteome</keyword>
<sequence length="93" mass="10480">ENMVDVVWNTLEKYGLIGWVLSLMMDNVSNNDTLTEAIECKCHALNIPFKARHACLQRMPHTVHLAILKLLEAIGAMEKDSKKNSQPYQDAVA</sequence>
<organism evidence="1 2">
    <name type="scientific">Gymnopus androsaceus JB14</name>
    <dbReference type="NCBI Taxonomy" id="1447944"/>
    <lineage>
        <taxon>Eukaryota</taxon>
        <taxon>Fungi</taxon>
        <taxon>Dikarya</taxon>
        <taxon>Basidiomycota</taxon>
        <taxon>Agaricomycotina</taxon>
        <taxon>Agaricomycetes</taxon>
        <taxon>Agaricomycetidae</taxon>
        <taxon>Agaricales</taxon>
        <taxon>Marasmiineae</taxon>
        <taxon>Omphalotaceae</taxon>
        <taxon>Gymnopus</taxon>
    </lineage>
</organism>
<feature type="non-terminal residue" evidence="1">
    <location>
        <position position="93"/>
    </location>
</feature>
<protein>
    <recommendedName>
        <fullName evidence="3">DUF659 domain-containing protein</fullName>
    </recommendedName>
</protein>
<proteinExistence type="predicted"/>
<gene>
    <name evidence="1" type="ORF">BT96DRAFT_758942</name>
</gene>
<evidence type="ECO:0008006" key="3">
    <source>
        <dbReference type="Google" id="ProtNLM"/>
    </source>
</evidence>
<feature type="non-terminal residue" evidence="1">
    <location>
        <position position="1"/>
    </location>
</feature>
<reference evidence="1" key="1">
    <citation type="journal article" date="2019" name="Environ. Microbiol.">
        <title>Fungal ecological strategies reflected in gene transcription - a case study of two litter decomposers.</title>
        <authorList>
            <person name="Barbi F."/>
            <person name="Kohler A."/>
            <person name="Barry K."/>
            <person name="Baskaran P."/>
            <person name="Daum C."/>
            <person name="Fauchery L."/>
            <person name="Ihrmark K."/>
            <person name="Kuo A."/>
            <person name="LaButti K."/>
            <person name="Lipzen A."/>
            <person name="Morin E."/>
            <person name="Grigoriev I.V."/>
            <person name="Henrissat B."/>
            <person name="Lindahl B."/>
            <person name="Martin F."/>
        </authorList>
    </citation>
    <scope>NUCLEOTIDE SEQUENCE</scope>
    <source>
        <strain evidence="1">JB14</strain>
    </source>
</reference>
<dbReference type="EMBL" id="ML769438">
    <property type="protein sequence ID" value="KAE9402140.1"/>
    <property type="molecule type" value="Genomic_DNA"/>
</dbReference>
<accession>A0A6A4HWS0</accession>
<name>A0A6A4HWS0_9AGAR</name>
<dbReference type="OrthoDB" id="3259198at2759"/>
<dbReference type="AlphaFoldDB" id="A0A6A4HWS0"/>
<dbReference type="Proteomes" id="UP000799118">
    <property type="component" value="Unassembled WGS sequence"/>
</dbReference>
<evidence type="ECO:0000313" key="1">
    <source>
        <dbReference type="EMBL" id="KAE9402140.1"/>
    </source>
</evidence>
<evidence type="ECO:0000313" key="2">
    <source>
        <dbReference type="Proteomes" id="UP000799118"/>
    </source>
</evidence>